<dbReference type="SMART" id="SM00895">
    <property type="entry name" value="FCD"/>
    <property type="match status" value="1"/>
</dbReference>
<dbReference type="PANTHER" id="PTHR43537">
    <property type="entry name" value="TRANSCRIPTIONAL REGULATOR, GNTR FAMILY"/>
    <property type="match status" value="1"/>
</dbReference>
<dbReference type="InterPro" id="IPR036388">
    <property type="entry name" value="WH-like_DNA-bd_sf"/>
</dbReference>
<evidence type="ECO:0000256" key="1">
    <source>
        <dbReference type="ARBA" id="ARBA00023015"/>
    </source>
</evidence>
<dbReference type="AlphaFoldDB" id="N6WTG9"/>
<dbReference type="Gene3D" id="1.20.120.530">
    <property type="entry name" value="GntR ligand-binding domain-like"/>
    <property type="match status" value="1"/>
</dbReference>
<dbReference type="GO" id="GO:0003700">
    <property type="term" value="F:DNA-binding transcription factor activity"/>
    <property type="evidence" value="ECO:0007669"/>
    <property type="project" value="InterPro"/>
</dbReference>
<protein>
    <submittedName>
        <fullName evidence="5">GntR family transcriptional regulator</fullName>
    </submittedName>
</protein>
<evidence type="ECO:0000313" key="6">
    <source>
        <dbReference type="Proteomes" id="UP000013165"/>
    </source>
</evidence>
<feature type="domain" description="HTH gntR-type" evidence="4">
    <location>
        <begin position="9"/>
        <end position="76"/>
    </location>
</feature>
<dbReference type="PANTHER" id="PTHR43537:SF49">
    <property type="entry name" value="TRANSCRIPTIONAL REGULATORY PROTEIN"/>
    <property type="match status" value="1"/>
</dbReference>
<dbReference type="STRING" id="626887.J057_23050"/>
<dbReference type="PROSITE" id="PS50949">
    <property type="entry name" value="HTH_GNTR"/>
    <property type="match status" value="1"/>
</dbReference>
<gene>
    <name evidence="5" type="ORF">J057_23050</name>
</gene>
<dbReference type="InterPro" id="IPR000524">
    <property type="entry name" value="Tscrpt_reg_HTH_GntR"/>
</dbReference>
<keyword evidence="1" id="KW-0805">Transcription regulation</keyword>
<dbReference type="OrthoDB" id="6627771at2"/>
<dbReference type="Pfam" id="PF07729">
    <property type="entry name" value="FCD"/>
    <property type="match status" value="1"/>
</dbReference>
<comment type="caution">
    <text evidence="5">The sequence shown here is derived from an EMBL/GenBank/DDBJ whole genome shotgun (WGS) entry which is preliminary data.</text>
</comment>
<dbReference type="GO" id="GO:0003677">
    <property type="term" value="F:DNA binding"/>
    <property type="evidence" value="ECO:0007669"/>
    <property type="project" value="UniProtKB-KW"/>
</dbReference>
<organism evidence="5 6">
    <name type="scientific">Marinobacter nanhaiticus D15-8W</name>
    <dbReference type="NCBI Taxonomy" id="626887"/>
    <lineage>
        <taxon>Bacteria</taxon>
        <taxon>Pseudomonadati</taxon>
        <taxon>Pseudomonadota</taxon>
        <taxon>Gammaproteobacteria</taxon>
        <taxon>Pseudomonadales</taxon>
        <taxon>Marinobacteraceae</taxon>
        <taxon>Marinobacter</taxon>
    </lineage>
</organism>
<accession>N6WTG9</accession>
<keyword evidence="6" id="KW-1185">Reference proteome</keyword>
<sequence>MLDIVPPTQTRADEAFDCLQTAIVKGELAPGEKIGEVELCERFNLTRGPLREALGRLESRGLLVRRPHAGFKVMAMSGDELLELYRIREVMEGLAARQAAERMTDSEIADLQALLDRHEKIVDEAQGQAYYQHEGDYDFHHRIATGSRNRKLSQMLLGDLYYMVRMYRYRLSTSAGRPHKALREHRSIADAIAQRDGELAQFLMQRHINAARLNIERKIREGELDI</sequence>
<dbReference type="SUPFAM" id="SSF48008">
    <property type="entry name" value="GntR ligand-binding domain-like"/>
    <property type="match status" value="1"/>
</dbReference>
<keyword evidence="2" id="KW-0238">DNA-binding</keyword>
<dbReference type="SUPFAM" id="SSF46785">
    <property type="entry name" value="Winged helix' DNA-binding domain"/>
    <property type="match status" value="1"/>
</dbReference>
<dbReference type="InterPro" id="IPR011711">
    <property type="entry name" value="GntR_C"/>
</dbReference>
<reference evidence="5 6" key="1">
    <citation type="journal article" date="2013" name="Genome Announc.">
        <title>Genome Sequence of the Polycyclic Aromatic Hydrocarbon-Degrading Bacterium Strain Marinobacter nanhaiticus D15-8WT.</title>
        <authorList>
            <person name="Cui Z."/>
            <person name="Gao W."/>
            <person name="Li Q."/>
            <person name="Xu G."/>
            <person name="Zheng L."/>
        </authorList>
    </citation>
    <scope>NUCLEOTIDE SEQUENCE [LARGE SCALE GENOMIC DNA]</scope>
    <source>
        <strain evidence="5 6">D15-8W</strain>
    </source>
</reference>
<dbReference type="EMBL" id="APLQ01000014">
    <property type="protein sequence ID" value="ENO14322.1"/>
    <property type="molecule type" value="Genomic_DNA"/>
</dbReference>
<dbReference type="HOGENOM" id="CLU_017584_5_1_6"/>
<dbReference type="SMART" id="SM00345">
    <property type="entry name" value="HTH_GNTR"/>
    <property type="match status" value="1"/>
</dbReference>
<keyword evidence="3" id="KW-0804">Transcription</keyword>
<dbReference type="CDD" id="cd07377">
    <property type="entry name" value="WHTH_GntR"/>
    <property type="match status" value="1"/>
</dbReference>
<proteinExistence type="predicted"/>
<dbReference type="PATRIC" id="fig|626887.3.peg.4607"/>
<dbReference type="Proteomes" id="UP000013165">
    <property type="component" value="Unassembled WGS sequence"/>
</dbReference>
<evidence type="ECO:0000259" key="4">
    <source>
        <dbReference type="PROSITE" id="PS50949"/>
    </source>
</evidence>
<dbReference type="Gene3D" id="1.10.10.10">
    <property type="entry name" value="Winged helix-like DNA-binding domain superfamily/Winged helix DNA-binding domain"/>
    <property type="match status" value="1"/>
</dbReference>
<dbReference type="eggNOG" id="COG1802">
    <property type="taxonomic scope" value="Bacteria"/>
</dbReference>
<dbReference type="RefSeq" id="WP_004582541.1">
    <property type="nucleotide sequence ID" value="NZ_AP028878.1"/>
</dbReference>
<dbReference type="InterPro" id="IPR036390">
    <property type="entry name" value="WH_DNA-bd_sf"/>
</dbReference>
<evidence type="ECO:0000256" key="3">
    <source>
        <dbReference type="ARBA" id="ARBA00023163"/>
    </source>
</evidence>
<evidence type="ECO:0000313" key="5">
    <source>
        <dbReference type="EMBL" id="ENO14322.1"/>
    </source>
</evidence>
<dbReference type="Pfam" id="PF00392">
    <property type="entry name" value="GntR"/>
    <property type="match status" value="1"/>
</dbReference>
<evidence type="ECO:0000256" key="2">
    <source>
        <dbReference type="ARBA" id="ARBA00023125"/>
    </source>
</evidence>
<dbReference type="InterPro" id="IPR008920">
    <property type="entry name" value="TF_FadR/GntR_C"/>
</dbReference>
<name>N6WTG9_9GAMM</name>